<dbReference type="GO" id="GO:0016787">
    <property type="term" value="F:hydrolase activity"/>
    <property type="evidence" value="ECO:0007669"/>
    <property type="project" value="UniProtKB-KW"/>
</dbReference>
<sequence>MSAASVTPVDLSITPRDRRFAREARPGRWWHGGNPYATAFYNALSATFPKGEAFFVEAVRNHREGAPAKLAEEIKGFTTQEAIHSREHDMFNKAVIEAGYDLGPLEARVQFRLDFIRSKPPIASLASTMALEHFTAIFAHELLADPRHLAGAEPEAQALWRWHSIEEIEHKGVAYDTWLHATRHWPRPKRWKVKAKVMLLATRNFTLDRTLGAIELLRQDGITGARAWFGLLWFMWVQPGMMRKIFSAWAKFFLPGFHPWNEDDRHLIVAYEAEAALGRESERKVRRAA</sequence>
<dbReference type="PIRSF" id="PIRSF007580">
    <property type="entry name" value="UCP07580"/>
    <property type="match status" value="1"/>
</dbReference>
<organism evidence="1 2">
    <name type="scientific">Sphingomonas cremea</name>
    <dbReference type="NCBI Taxonomy" id="2904799"/>
    <lineage>
        <taxon>Bacteria</taxon>
        <taxon>Pseudomonadati</taxon>
        <taxon>Pseudomonadota</taxon>
        <taxon>Alphaproteobacteria</taxon>
        <taxon>Sphingomonadales</taxon>
        <taxon>Sphingomonadaceae</taxon>
        <taxon>Sphingomonas</taxon>
    </lineage>
</organism>
<dbReference type="EMBL" id="JAKFGM010000002">
    <property type="protein sequence ID" value="MCF2515401.1"/>
    <property type="molecule type" value="Genomic_DNA"/>
</dbReference>
<name>A0A9X1QKM3_9SPHN</name>
<evidence type="ECO:0000313" key="2">
    <source>
        <dbReference type="Proteomes" id="UP001139410"/>
    </source>
</evidence>
<evidence type="ECO:0000313" key="1">
    <source>
        <dbReference type="EMBL" id="MCF2515401.1"/>
    </source>
</evidence>
<reference evidence="1" key="1">
    <citation type="submission" date="2022-01" db="EMBL/GenBank/DDBJ databases">
        <authorList>
            <person name="Jo J.-H."/>
            <person name="Im W.-T."/>
        </authorList>
    </citation>
    <scope>NUCLEOTIDE SEQUENCE</scope>
    <source>
        <strain evidence="1">G124</strain>
    </source>
</reference>
<proteinExistence type="predicted"/>
<dbReference type="InterPro" id="IPR016516">
    <property type="entry name" value="UCP07580"/>
</dbReference>
<accession>A0A9X1QKM3</accession>
<dbReference type="AlphaFoldDB" id="A0A9X1QKM3"/>
<keyword evidence="1" id="KW-0378">Hydrolase</keyword>
<dbReference type="Pfam" id="PF10118">
    <property type="entry name" value="Metal_hydrol"/>
    <property type="match status" value="1"/>
</dbReference>
<protein>
    <submittedName>
        <fullName evidence="1">Metal-dependent hydrolase</fullName>
    </submittedName>
</protein>
<dbReference type="PANTHER" id="PTHR39456:SF1">
    <property type="entry name" value="METAL-DEPENDENT HYDROLASE"/>
    <property type="match status" value="1"/>
</dbReference>
<comment type="caution">
    <text evidence="1">The sequence shown here is derived from an EMBL/GenBank/DDBJ whole genome shotgun (WGS) entry which is preliminary data.</text>
</comment>
<keyword evidence="2" id="KW-1185">Reference proteome</keyword>
<gene>
    <name evidence="1" type="ORF">LVY65_10040</name>
</gene>
<dbReference type="PANTHER" id="PTHR39456">
    <property type="entry name" value="METAL-DEPENDENT HYDROLASE"/>
    <property type="match status" value="1"/>
</dbReference>
<dbReference type="Proteomes" id="UP001139410">
    <property type="component" value="Unassembled WGS sequence"/>
</dbReference>
<dbReference type="RefSeq" id="WP_235067940.1">
    <property type="nucleotide sequence ID" value="NZ_JAKFGM010000002.1"/>
</dbReference>